<dbReference type="Proteomes" id="UP000232229">
    <property type="component" value="Chromosome"/>
</dbReference>
<reference evidence="2 3" key="1">
    <citation type="submission" date="2017-08" db="EMBL/GenBank/DDBJ databases">
        <title>Complete Genome Sequence of Mesoplasma chauliocola.</title>
        <authorList>
            <person name="Knight T.F.Jr."/>
            <person name="Citino T."/>
        </authorList>
    </citation>
    <scope>NUCLEOTIDE SEQUENCE [LARGE SCALE GENOMIC DNA]</scope>
    <source>
        <strain evidence="2 3">CHPA-2</strain>
    </source>
</reference>
<evidence type="ECO:0000313" key="2">
    <source>
        <dbReference type="EMBL" id="ASZ09077.1"/>
    </source>
</evidence>
<name>A0A249SN99_9MOLU</name>
<organism evidence="2 3">
    <name type="scientific">Mesoplasma chauliocola</name>
    <dbReference type="NCBI Taxonomy" id="216427"/>
    <lineage>
        <taxon>Bacteria</taxon>
        <taxon>Bacillati</taxon>
        <taxon>Mycoplasmatota</taxon>
        <taxon>Mollicutes</taxon>
        <taxon>Entomoplasmatales</taxon>
        <taxon>Entomoplasmataceae</taxon>
        <taxon>Mesoplasma</taxon>
    </lineage>
</organism>
<dbReference type="Gene3D" id="3.40.50.300">
    <property type="entry name" value="P-loop containing nucleotide triphosphate hydrolases"/>
    <property type="match status" value="1"/>
</dbReference>
<dbReference type="SUPFAM" id="SSF52540">
    <property type="entry name" value="P-loop containing nucleoside triphosphate hydrolases"/>
    <property type="match status" value="1"/>
</dbReference>
<gene>
    <name evidence="2" type="ORF">CK556_01740</name>
</gene>
<dbReference type="AlphaFoldDB" id="A0A249SN99"/>
<accession>A0A249SN99</accession>
<dbReference type="RefSeq" id="WP_027875656.1">
    <property type="nucleotide sequence ID" value="NZ_CP023173.1"/>
</dbReference>
<dbReference type="InterPro" id="IPR027417">
    <property type="entry name" value="P-loop_NTPase"/>
</dbReference>
<proteinExistence type="predicted"/>
<protein>
    <recommendedName>
        <fullName evidence="1">Endonuclease GajA/Old nuclease/RecF-like AAA domain-containing protein</fullName>
    </recommendedName>
</protein>
<dbReference type="KEGG" id="mchc:CK556_01740"/>
<dbReference type="InterPro" id="IPR041685">
    <property type="entry name" value="AAA_GajA/Old/RecF-like"/>
</dbReference>
<feature type="domain" description="Endonuclease GajA/Old nuclease/RecF-like AAA" evidence="1">
    <location>
        <begin position="2"/>
        <end position="385"/>
    </location>
</feature>
<dbReference type="InterPro" id="IPR051396">
    <property type="entry name" value="Bact_Antivir_Def_Nuclease"/>
</dbReference>
<dbReference type="EMBL" id="CP023173">
    <property type="protein sequence ID" value="ASZ09077.1"/>
    <property type="molecule type" value="Genomic_DNA"/>
</dbReference>
<evidence type="ECO:0000313" key="3">
    <source>
        <dbReference type="Proteomes" id="UP000232229"/>
    </source>
</evidence>
<keyword evidence="3" id="KW-1185">Reference proteome</keyword>
<evidence type="ECO:0000259" key="1">
    <source>
        <dbReference type="Pfam" id="PF13175"/>
    </source>
</evidence>
<dbReference type="Pfam" id="PF13175">
    <property type="entry name" value="AAA_15"/>
    <property type="match status" value="1"/>
</dbReference>
<sequence length="522" mass="60383">MKITIHGFKNIINPTTIEIDSKKINTLIGSNGVGKSNLLQGINYFKKSIDNSDVQVTSNFEGNEQELIETKSVKIEYELSEKEKGDVIEELKKIKIPVTFMSNIDLISTNIKNQKGIIQDSDSLYIIYEEIFNKKSDIIGDKYFTFENNRYYPNFDNIEKAIANKSLPNKLVIIPILECIINIREIFSKQISIFFIDSASNEFDLQHKTDIMDLNDPDKSKKIIELLYFIGYKALQEAKNIYKMASNSSLDTNKSEISKKRIIDWANEKIISIFDFFQLYGTPNFSINQTSITLSINFDKKVKFGEPTELKSNSDGFKSILHFIKKFEYALEYSKYNNEKIILIADELDKNIHPLIQFQLLDYIKERIKDSNIYLIISTHSPFLIELNNEVCNFYIVSKEEDGSLKISEKNNLKNEEVSSSFLVLAKKTLDNHEFISNLGKKRVIILESTLNDDIAILKAKINKKIENVHYCLMNEKEDFIISDISSIIKNVQTLNEIEEMLEDNQKIYISKEVLDIIREEV</sequence>
<dbReference type="PANTHER" id="PTHR43581:SF4">
    <property type="entry name" value="ATP_GTP PHOSPHATASE"/>
    <property type="match status" value="1"/>
</dbReference>
<dbReference type="PANTHER" id="PTHR43581">
    <property type="entry name" value="ATP/GTP PHOSPHATASE"/>
    <property type="match status" value="1"/>
</dbReference>